<feature type="chain" id="PRO_5032499141" evidence="1">
    <location>
        <begin position="28"/>
        <end position="186"/>
    </location>
</feature>
<accession>A0A844CW92</accession>
<dbReference type="OrthoDB" id="8451541at2"/>
<comment type="caution">
    <text evidence="2">The sequence shown here is derived from an EMBL/GenBank/DDBJ whole genome shotgun (WGS) entry which is preliminary data.</text>
</comment>
<dbReference type="Proteomes" id="UP000564704">
    <property type="component" value="Unassembled WGS sequence"/>
</dbReference>
<feature type="signal peptide" evidence="1">
    <location>
        <begin position="1"/>
        <end position="27"/>
    </location>
</feature>
<reference evidence="2 3" key="1">
    <citation type="submission" date="2019-05" db="EMBL/GenBank/DDBJ databases">
        <title>Roseovarius bejariae sp. nov., a moderately halophylic bacterium isolated from a saline soil in Rambla Salada (Murcia).</title>
        <authorList>
            <person name="Castro D.J."/>
            <person name="Gomez-Altuve A."/>
            <person name="Reina J.C."/>
            <person name="Rodriguez M."/>
            <person name="Sampedro I."/>
            <person name="Llamas I."/>
            <person name="Martinez-Checa F."/>
        </authorList>
    </citation>
    <scope>NUCLEOTIDE SEQUENCE [LARGE SCALE GENOMIC DNA]</scope>
    <source>
        <strain evidence="2 3">A21</strain>
    </source>
</reference>
<sequence>MSKGRLRPAAGLAVLSLCSLPFAPAHALSCLPHDVARTYEQAAQSDDTYIVVHGTLTFDESRLPKTDWQNQQKTPPNTLIPARLEGQALTRKGFVAPFTRPITFNVQCLGPWCASAESGTPYLAFLRRTDGQSGAGTSGSSDTGNSYQLDINACGGMGFAEPSEQALETVVQCFRGGPCKPQHPRP</sequence>
<evidence type="ECO:0000313" key="2">
    <source>
        <dbReference type="EMBL" id="MRU14930.1"/>
    </source>
</evidence>
<gene>
    <name evidence="2" type="ORF">FDP25_05735</name>
</gene>
<evidence type="ECO:0000256" key="1">
    <source>
        <dbReference type="SAM" id="SignalP"/>
    </source>
</evidence>
<dbReference type="AlphaFoldDB" id="A0A844CW92"/>
<protein>
    <submittedName>
        <fullName evidence="2">Uncharacterized protein</fullName>
    </submittedName>
</protein>
<name>A0A844CW92_9RHOB</name>
<keyword evidence="1" id="KW-0732">Signal</keyword>
<keyword evidence="3" id="KW-1185">Reference proteome</keyword>
<proteinExistence type="predicted"/>
<dbReference type="EMBL" id="SZWE01000001">
    <property type="protein sequence ID" value="MRU14930.1"/>
    <property type="molecule type" value="Genomic_DNA"/>
</dbReference>
<organism evidence="2 3">
    <name type="scientific">Roseovarius bejariae</name>
    <dbReference type="NCBI Taxonomy" id="2576383"/>
    <lineage>
        <taxon>Bacteria</taxon>
        <taxon>Pseudomonadati</taxon>
        <taxon>Pseudomonadota</taxon>
        <taxon>Alphaproteobacteria</taxon>
        <taxon>Rhodobacterales</taxon>
        <taxon>Roseobacteraceae</taxon>
        <taxon>Roseovarius</taxon>
    </lineage>
</organism>
<evidence type="ECO:0000313" key="3">
    <source>
        <dbReference type="Proteomes" id="UP000564704"/>
    </source>
</evidence>